<keyword evidence="3" id="KW-1185">Reference proteome</keyword>
<dbReference type="InterPro" id="IPR003765">
    <property type="entry name" value="NO3_reductase_chaperone_NarJ"/>
</dbReference>
<dbReference type="EMBL" id="JACYTO010000001">
    <property type="protein sequence ID" value="MBD8502107.1"/>
    <property type="molecule type" value="Genomic_DNA"/>
</dbReference>
<comment type="caution">
    <text evidence="2">The sequence shown here is derived from an EMBL/GenBank/DDBJ whole genome shotgun (WGS) entry which is preliminary data.</text>
</comment>
<dbReference type="SUPFAM" id="SSF89155">
    <property type="entry name" value="TorD-like"/>
    <property type="match status" value="1"/>
</dbReference>
<evidence type="ECO:0000256" key="1">
    <source>
        <dbReference type="ARBA" id="ARBA00023063"/>
    </source>
</evidence>
<dbReference type="InterPro" id="IPR036411">
    <property type="entry name" value="TorD-like_sf"/>
</dbReference>
<dbReference type="PANTHER" id="PTHR43680:SF2">
    <property type="entry name" value="NITRATE REDUCTASE MOLYBDENUM COFACTOR ASSEMBLY CHAPERONE NARJ"/>
    <property type="match status" value="1"/>
</dbReference>
<proteinExistence type="predicted"/>
<sequence>MRIFRLLAALLDYPADDMLAALRVEAADPAKFVAIEDAAGVLGAEDHATLAAFITELLAAEPAERQAEYVQTFDLTAEHSLHLTHHLFGEEKTRGPALIDLGEFYRSYGLKADERELPDFLPLMLEFVSTLGLDEARVFLADVAKVLSVLAANLEKSASRYAPLLRIVEQQGSLARLAA</sequence>
<organism evidence="2 3">
    <name type="scientific">Thauera sedimentorum</name>
    <dbReference type="NCBI Taxonomy" id="2767595"/>
    <lineage>
        <taxon>Bacteria</taxon>
        <taxon>Pseudomonadati</taxon>
        <taxon>Pseudomonadota</taxon>
        <taxon>Betaproteobacteria</taxon>
        <taxon>Rhodocyclales</taxon>
        <taxon>Zoogloeaceae</taxon>
        <taxon>Thauera</taxon>
    </lineage>
</organism>
<dbReference type="Pfam" id="PF02613">
    <property type="entry name" value="Nitrate_red_del"/>
    <property type="match status" value="1"/>
</dbReference>
<protein>
    <submittedName>
        <fullName evidence="2">Nitrate reductase molybdenum cofactor assembly chaperone</fullName>
    </submittedName>
</protein>
<dbReference type="Gene3D" id="1.10.3480.10">
    <property type="entry name" value="TorD-like"/>
    <property type="match status" value="1"/>
</dbReference>
<keyword evidence="1" id="KW-0534">Nitrate assimilation</keyword>
<name>A0ABR9B756_9RHOO</name>
<dbReference type="InterPro" id="IPR020945">
    <property type="entry name" value="DMSO/NO3_reduct_chaperone"/>
</dbReference>
<dbReference type="Proteomes" id="UP000603602">
    <property type="component" value="Unassembled WGS sequence"/>
</dbReference>
<evidence type="ECO:0000313" key="3">
    <source>
        <dbReference type="Proteomes" id="UP000603602"/>
    </source>
</evidence>
<dbReference type="RefSeq" id="WP_187716905.1">
    <property type="nucleotide sequence ID" value="NZ_JACTAH010000001.1"/>
</dbReference>
<dbReference type="PANTHER" id="PTHR43680">
    <property type="entry name" value="NITRATE REDUCTASE MOLYBDENUM COFACTOR ASSEMBLY CHAPERONE"/>
    <property type="match status" value="1"/>
</dbReference>
<dbReference type="NCBIfam" id="TIGR00684">
    <property type="entry name" value="narJ"/>
    <property type="match status" value="1"/>
</dbReference>
<accession>A0ABR9B756</accession>
<evidence type="ECO:0000313" key="2">
    <source>
        <dbReference type="EMBL" id="MBD8502107.1"/>
    </source>
</evidence>
<gene>
    <name evidence="2" type="primary">narJ</name>
    <name evidence="2" type="ORF">IFO67_04370</name>
</gene>
<reference evidence="3" key="1">
    <citation type="submission" date="2023-07" db="EMBL/GenBank/DDBJ databases">
        <title>Thauera sp. CAU 1555 isolated from sand of Yaerae Beach.</title>
        <authorList>
            <person name="Kim W."/>
        </authorList>
    </citation>
    <scope>NUCLEOTIDE SEQUENCE [LARGE SCALE GENOMIC DNA]</scope>
    <source>
        <strain evidence="3">CAU 1555</strain>
    </source>
</reference>